<name>A0A2U1MF54_ARTAN</name>
<accession>A0A2U1MF54</accession>
<keyword evidence="1" id="KW-0808">Transferase</keyword>
<dbReference type="EMBL" id="PKPP01005503">
    <property type="protein sequence ID" value="PWA59890.1"/>
    <property type="molecule type" value="Genomic_DNA"/>
</dbReference>
<keyword evidence="1" id="KW-0489">Methyltransferase</keyword>
<dbReference type="GO" id="GO:0032259">
    <property type="term" value="P:methylation"/>
    <property type="evidence" value="ECO:0007669"/>
    <property type="project" value="UniProtKB-KW"/>
</dbReference>
<reference evidence="1 2" key="1">
    <citation type="journal article" date="2018" name="Mol. Plant">
        <title>The genome of Artemisia annua provides insight into the evolution of Asteraceae family and artemisinin biosynthesis.</title>
        <authorList>
            <person name="Shen Q."/>
            <person name="Zhang L."/>
            <person name="Liao Z."/>
            <person name="Wang S."/>
            <person name="Yan T."/>
            <person name="Shi P."/>
            <person name="Liu M."/>
            <person name="Fu X."/>
            <person name="Pan Q."/>
            <person name="Wang Y."/>
            <person name="Lv Z."/>
            <person name="Lu X."/>
            <person name="Zhang F."/>
            <person name="Jiang W."/>
            <person name="Ma Y."/>
            <person name="Chen M."/>
            <person name="Hao X."/>
            <person name="Li L."/>
            <person name="Tang Y."/>
            <person name="Lv G."/>
            <person name="Zhou Y."/>
            <person name="Sun X."/>
            <person name="Brodelius P.E."/>
            <person name="Rose J.K.C."/>
            <person name="Tang K."/>
        </authorList>
    </citation>
    <scope>NUCLEOTIDE SEQUENCE [LARGE SCALE GENOMIC DNA]</scope>
    <source>
        <strain evidence="2">cv. Huhao1</strain>
        <tissue evidence="1">Leaf</tissue>
    </source>
</reference>
<evidence type="ECO:0000313" key="2">
    <source>
        <dbReference type="Proteomes" id="UP000245207"/>
    </source>
</evidence>
<organism evidence="1 2">
    <name type="scientific">Artemisia annua</name>
    <name type="common">Sweet wormwood</name>
    <dbReference type="NCBI Taxonomy" id="35608"/>
    <lineage>
        <taxon>Eukaryota</taxon>
        <taxon>Viridiplantae</taxon>
        <taxon>Streptophyta</taxon>
        <taxon>Embryophyta</taxon>
        <taxon>Tracheophyta</taxon>
        <taxon>Spermatophyta</taxon>
        <taxon>Magnoliopsida</taxon>
        <taxon>eudicotyledons</taxon>
        <taxon>Gunneridae</taxon>
        <taxon>Pentapetalae</taxon>
        <taxon>asterids</taxon>
        <taxon>campanulids</taxon>
        <taxon>Asterales</taxon>
        <taxon>Asteraceae</taxon>
        <taxon>Asteroideae</taxon>
        <taxon>Anthemideae</taxon>
        <taxon>Artemisiinae</taxon>
        <taxon>Artemisia</taxon>
    </lineage>
</organism>
<protein>
    <submittedName>
        <fullName evidence="1">S-adenosyl-L-methionine-dependent methyltransferase</fullName>
    </submittedName>
</protein>
<dbReference type="Proteomes" id="UP000245207">
    <property type="component" value="Unassembled WGS sequence"/>
</dbReference>
<sequence>MAGNKSTLQYNGYHHTLSDLTWREPRSDGTTAGPLTFVSKDLKITLLDDDDRTGSASGSLRRSQSLCLEHSWKIADNIAQEVTKSVDCSVLSNLNVETHHVYGTKKSSELQA</sequence>
<evidence type="ECO:0000313" key="1">
    <source>
        <dbReference type="EMBL" id="PWA59890.1"/>
    </source>
</evidence>
<proteinExistence type="predicted"/>
<dbReference type="AlphaFoldDB" id="A0A2U1MF54"/>
<dbReference type="GO" id="GO:0008168">
    <property type="term" value="F:methyltransferase activity"/>
    <property type="evidence" value="ECO:0007669"/>
    <property type="project" value="UniProtKB-KW"/>
</dbReference>
<gene>
    <name evidence="1" type="ORF">CTI12_AA387630</name>
</gene>
<comment type="caution">
    <text evidence="1">The sequence shown here is derived from an EMBL/GenBank/DDBJ whole genome shotgun (WGS) entry which is preliminary data.</text>
</comment>
<keyword evidence="2" id="KW-1185">Reference proteome</keyword>